<dbReference type="SUPFAM" id="SSF52540">
    <property type="entry name" value="P-loop containing nucleoside triphosphate hydrolases"/>
    <property type="match status" value="1"/>
</dbReference>
<dbReference type="PANTHER" id="PTHR11361">
    <property type="entry name" value="DNA MISMATCH REPAIR PROTEIN MUTS FAMILY MEMBER"/>
    <property type="match status" value="1"/>
</dbReference>
<evidence type="ECO:0000256" key="4">
    <source>
        <dbReference type="SAM" id="Phobius"/>
    </source>
</evidence>
<dbReference type="InterPro" id="IPR045076">
    <property type="entry name" value="MutS"/>
</dbReference>
<protein>
    <submittedName>
        <fullName evidence="6">AAA family ATPase</fullName>
    </submittedName>
</protein>
<dbReference type="InterPro" id="IPR000432">
    <property type="entry name" value="DNA_mismatch_repair_MutS_C"/>
</dbReference>
<dbReference type="InterPro" id="IPR027417">
    <property type="entry name" value="P-loop_NTPase"/>
</dbReference>
<accession>A0A7I0IHB7</accession>
<organism evidence="6 7">
    <name type="scientific">Leptospira bouyouniensis</name>
    <dbReference type="NCBI Taxonomy" id="2484911"/>
    <lineage>
        <taxon>Bacteria</taxon>
        <taxon>Pseudomonadati</taxon>
        <taxon>Spirochaetota</taxon>
        <taxon>Spirochaetia</taxon>
        <taxon>Leptospirales</taxon>
        <taxon>Leptospiraceae</taxon>
        <taxon>Leptospira</taxon>
    </lineage>
</organism>
<evidence type="ECO:0000256" key="2">
    <source>
        <dbReference type="ARBA" id="ARBA00022840"/>
    </source>
</evidence>
<evidence type="ECO:0000313" key="6">
    <source>
        <dbReference type="EMBL" id="TGL01137.1"/>
    </source>
</evidence>
<dbReference type="Pfam" id="PF00488">
    <property type="entry name" value="MutS_V"/>
    <property type="match status" value="1"/>
</dbReference>
<dbReference type="GO" id="GO:0006298">
    <property type="term" value="P:mismatch repair"/>
    <property type="evidence" value="ECO:0007669"/>
    <property type="project" value="InterPro"/>
</dbReference>
<keyword evidence="4" id="KW-1133">Transmembrane helix</keyword>
<gene>
    <name evidence="6" type="ORF">EHQ43_18800</name>
</gene>
<dbReference type="GO" id="GO:0005829">
    <property type="term" value="C:cytosol"/>
    <property type="evidence" value="ECO:0007669"/>
    <property type="project" value="TreeGrafter"/>
</dbReference>
<dbReference type="RefSeq" id="WP_135772020.1">
    <property type="nucleotide sequence ID" value="NZ_RQFT01000017.1"/>
</dbReference>
<evidence type="ECO:0000313" key="7">
    <source>
        <dbReference type="Proteomes" id="UP000297641"/>
    </source>
</evidence>
<feature type="transmembrane region" description="Helical" evidence="4">
    <location>
        <begin position="51"/>
        <end position="71"/>
    </location>
</feature>
<dbReference type="EMBL" id="RQFT01000017">
    <property type="protein sequence ID" value="TGL01137.1"/>
    <property type="molecule type" value="Genomic_DNA"/>
</dbReference>
<dbReference type="Proteomes" id="UP000297641">
    <property type="component" value="Unassembled WGS sequence"/>
</dbReference>
<dbReference type="Gene3D" id="3.40.50.300">
    <property type="entry name" value="P-loop containing nucleotide triphosphate hydrolases"/>
    <property type="match status" value="1"/>
</dbReference>
<keyword evidence="4" id="KW-0812">Transmembrane</keyword>
<comment type="caution">
    <text evidence="6">The sequence shown here is derived from an EMBL/GenBank/DDBJ whole genome shotgun (WGS) entry which is preliminary data.</text>
</comment>
<keyword evidence="4" id="KW-0472">Membrane</keyword>
<reference evidence="6 7" key="1">
    <citation type="journal article" date="2019" name="PLoS Negl. Trop. Dis.">
        <title>Revisiting the worldwide diversity of Leptospira species in the environment.</title>
        <authorList>
            <person name="Vincent A.T."/>
            <person name="Schiettekatte O."/>
            <person name="Bourhy P."/>
            <person name="Veyrier F.J."/>
            <person name="Picardeau M."/>
        </authorList>
    </citation>
    <scope>NUCLEOTIDE SEQUENCE [LARGE SCALE GENOMIC DNA]</scope>
    <source>
        <strain evidence="6 7">201800273</strain>
    </source>
</reference>
<feature type="transmembrane region" description="Helical" evidence="4">
    <location>
        <begin position="236"/>
        <end position="254"/>
    </location>
</feature>
<proteinExistence type="predicted"/>
<name>A0A7I0IHB7_9LEPT</name>
<dbReference type="GO" id="GO:0030983">
    <property type="term" value="F:mismatched DNA binding"/>
    <property type="evidence" value="ECO:0007669"/>
    <property type="project" value="InterPro"/>
</dbReference>
<dbReference type="SMART" id="SM00534">
    <property type="entry name" value="MUTSac"/>
    <property type="match status" value="1"/>
</dbReference>
<keyword evidence="1" id="KW-0547">Nucleotide-binding</keyword>
<evidence type="ECO:0000259" key="5">
    <source>
        <dbReference type="SMART" id="SM00534"/>
    </source>
</evidence>
<keyword evidence="2" id="KW-0067">ATP-binding</keyword>
<dbReference type="PANTHER" id="PTHR11361:SF99">
    <property type="entry name" value="DNA MISMATCH REPAIR PROTEIN"/>
    <property type="match status" value="1"/>
</dbReference>
<sequence length="605" mass="71000">MSLILRFLEGKKKITNDLFSTNPKYTFLTLRKKKYKSKIQFLSKRLRVVSLIRLITFLIFVSTISFCYLAKLSWFEYGLSFLPLLPFIFLVRLYVRRKEQLQYAKKTFQFIEDEIQRLTGEFKKLKTREIWEYPVPVRNHPLSIDLDLCTKQGFLGVYDTTITEEGFLIYLYRFLQEPGEWGNTDKNHLSVSKILNQQNYSFQLMRKFLILDGEPNEKFLFPKVHNDTNFWKKRKWLRWFFPIWGVITPIYILVGLLFDLPLIPFILLINGILFVSYRSESKLLWKEIKSLHLTANRFQKTFLFLSKDRKFTKHMLRKISNLGDSSELLVSPLPHLILNLLCLWDLWKIQSLQKWKQKYESNWNELQNQIVQFDSILPLLNFGYLNPEANFAKISKEGILRSESLVHPLLSQTNRVMNSLPAMKPGDLMIITGSNMSGKTTYLRSIAMSLLLAGSGAPVIGKNFELLDFQIHTLIRSQDSMEDGVSFFYSEVRRLSSIIQNANVSNKIPILFLDEILKGTNSKERYIATREILSVLREKNCIVFLTTHDLKLADIPWAKRFHFTELEINGQMDFDYKLREGVSNTTNALKILKKEGIPIRNEEET</sequence>
<evidence type="ECO:0000256" key="3">
    <source>
        <dbReference type="ARBA" id="ARBA00023125"/>
    </source>
</evidence>
<feature type="transmembrane region" description="Helical" evidence="4">
    <location>
        <begin position="77"/>
        <end position="95"/>
    </location>
</feature>
<evidence type="ECO:0000256" key="1">
    <source>
        <dbReference type="ARBA" id="ARBA00022741"/>
    </source>
</evidence>
<dbReference type="GO" id="GO:0005524">
    <property type="term" value="F:ATP binding"/>
    <property type="evidence" value="ECO:0007669"/>
    <property type="project" value="UniProtKB-KW"/>
</dbReference>
<dbReference type="AlphaFoldDB" id="A0A7I0IHB7"/>
<dbReference type="GO" id="GO:0140664">
    <property type="term" value="F:ATP-dependent DNA damage sensor activity"/>
    <property type="evidence" value="ECO:0007669"/>
    <property type="project" value="InterPro"/>
</dbReference>
<feature type="domain" description="DNA mismatch repair proteins mutS family" evidence="5">
    <location>
        <begin position="426"/>
        <end position="601"/>
    </location>
</feature>
<keyword evidence="3" id="KW-0238">DNA-binding</keyword>